<evidence type="ECO:0000259" key="6">
    <source>
        <dbReference type="Pfam" id="PF04052"/>
    </source>
</evidence>
<comment type="subcellular location">
    <subcellularLocation>
        <location evidence="1 5">Periplasm</location>
    </subcellularLocation>
</comment>
<evidence type="ECO:0000313" key="7">
    <source>
        <dbReference type="EMBL" id="ABS77388.2"/>
    </source>
</evidence>
<comment type="subunit">
    <text evidence="5">The Tol-Pal system is composed of five core proteins: the inner membrane proteins TolA, TolQ and TolR, the periplasmic protein TolB and the outer membrane protein Pal. They form a network linking the inner and outer membranes and the peptidoglycan layer.</text>
</comment>
<dbReference type="Pfam" id="PF07676">
    <property type="entry name" value="PD40"/>
    <property type="match status" value="5"/>
</dbReference>
<evidence type="ECO:0000256" key="5">
    <source>
        <dbReference type="HAMAP-Rule" id="MF_00671"/>
    </source>
</evidence>
<keyword evidence="5" id="KW-0132">Cell division</keyword>
<evidence type="ECO:0000256" key="2">
    <source>
        <dbReference type="ARBA" id="ARBA00009820"/>
    </source>
</evidence>
<dbReference type="Proteomes" id="UP000008555">
    <property type="component" value="Chromosome"/>
</dbReference>
<proteinExistence type="inferred from homology"/>
<dbReference type="SUPFAM" id="SSF52964">
    <property type="entry name" value="TolB, N-terminal domain"/>
    <property type="match status" value="1"/>
</dbReference>
<dbReference type="InterPro" id="IPR011042">
    <property type="entry name" value="6-blade_b-propeller_TolB-like"/>
</dbReference>
<dbReference type="RefSeq" id="WP_010957371.1">
    <property type="nucleotide sequence ID" value="NC_009727.1"/>
</dbReference>
<comment type="similarity">
    <text evidence="2 5">Belongs to the TolB family.</text>
</comment>
<dbReference type="Gene3D" id="3.40.50.10070">
    <property type="entry name" value="TolB, N-terminal domain"/>
    <property type="match status" value="1"/>
</dbReference>
<dbReference type="NCBIfam" id="TIGR02800">
    <property type="entry name" value="propeller_TolB"/>
    <property type="match status" value="1"/>
</dbReference>
<keyword evidence="4 5" id="KW-0574">Periplasm</keyword>
<comment type="function">
    <text evidence="5">Part of the Tol-Pal system, which plays a role in outer membrane invagination during cell division and is important for maintaining outer membrane integrity.</text>
</comment>
<dbReference type="AlphaFoldDB" id="A9KGT9"/>
<dbReference type="GO" id="GO:0051301">
    <property type="term" value="P:cell division"/>
    <property type="evidence" value="ECO:0007669"/>
    <property type="project" value="UniProtKB-UniRule"/>
</dbReference>
<dbReference type="EMBL" id="CP000733">
    <property type="protein sequence ID" value="ABS77388.2"/>
    <property type="molecule type" value="Genomic_DNA"/>
</dbReference>
<reference evidence="7 8" key="1">
    <citation type="journal article" date="2009" name="Infect. Immun.">
        <title>Comparative genomics reveal extensive transposon-mediated genomic plasticity and diversity among potential effector proteins within the genus Coxiella.</title>
        <authorList>
            <person name="Beare P.A."/>
            <person name="Unsworth N."/>
            <person name="Andoh M."/>
            <person name="Voth D.E."/>
            <person name="Omsland A."/>
            <person name="Gilk S.D."/>
            <person name="Williams K.P."/>
            <person name="Sobral B.W."/>
            <person name="Kupko J.J.III."/>
            <person name="Porcella S.F."/>
            <person name="Samuel J.E."/>
            <person name="Heinzen R.A."/>
        </authorList>
    </citation>
    <scope>NUCLEOTIDE SEQUENCE [LARGE SCALE GENOMIC DNA]</scope>
    <source>
        <strain evidence="7 8">Dugway 5J108-111</strain>
    </source>
</reference>
<dbReference type="InterPro" id="IPR011659">
    <property type="entry name" value="WD40"/>
</dbReference>
<dbReference type="HOGENOM" id="CLU_047123_0_0_6"/>
<evidence type="ECO:0000256" key="3">
    <source>
        <dbReference type="ARBA" id="ARBA00022729"/>
    </source>
</evidence>
<organism evidence="7 8">
    <name type="scientific">Coxiella burnetii (strain Dugway 5J108-111)</name>
    <dbReference type="NCBI Taxonomy" id="434922"/>
    <lineage>
        <taxon>Bacteria</taxon>
        <taxon>Pseudomonadati</taxon>
        <taxon>Pseudomonadota</taxon>
        <taxon>Gammaproteobacteria</taxon>
        <taxon>Legionellales</taxon>
        <taxon>Coxiellaceae</taxon>
        <taxon>Coxiella</taxon>
    </lineage>
</organism>
<dbReference type="Gene3D" id="2.120.10.30">
    <property type="entry name" value="TolB, C-terminal domain"/>
    <property type="match status" value="1"/>
</dbReference>
<feature type="domain" description="TolB N-terminal" evidence="6">
    <location>
        <begin position="29"/>
        <end position="131"/>
    </location>
</feature>
<dbReference type="InterPro" id="IPR014167">
    <property type="entry name" value="Tol-Pal_TolB"/>
</dbReference>
<dbReference type="InterPro" id="IPR007195">
    <property type="entry name" value="TolB_N"/>
</dbReference>
<gene>
    <name evidence="5 7" type="primary">tolB</name>
    <name evidence="7" type="ordered locus">CBUD_2019</name>
</gene>
<dbReference type="KEGG" id="cbd:CBUD_2019"/>
<dbReference type="Pfam" id="PF04052">
    <property type="entry name" value="TolB_N"/>
    <property type="match status" value="1"/>
</dbReference>
<dbReference type="GO" id="GO:0017038">
    <property type="term" value="P:protein import"/>
    <property type="evidence" value="ECO:0007669"/>
    <property type="project" value="InterPro"/>
</dbReference>
<dbReference type="GO" id="GO:0042597">
    <property type="term" value="C:periplasmic space"/>
    <property type="evidence" value="ECO:0007669"/>
    <property type="project" value="UniProtKB-SubCell"/>
</dbReference>
<evidence type="ECO:0000313" key="8">
    <source>
        <dbReference type="Proteomes" id="UP000008555"/>
    </source>
</evidence>
<keyword evidence="3 5" id="KW-0732">Signal</keyword>
<dbReference type="PANTHER" id="PTHR36842">
    <property type="entry name" value="PROTEIN TOLB HOMOLOG"/>
    <property type="match status" value="1"/>
</dbReference>
<dbReference type="HAMAP" id="MF_00671">
    <property type="entry name" value="TolB"/>
    <property type="match status" value="1"/>
</dbReference>
<name>A9KGT9_COXBN</name>
<evidence type="ECO:0000256" key="4">
    <source>
        <dbReference type="ARBA" id="ARBA00022764"/>
    </source>
</evidence>
<dbReference type="PANTHER" id="PTHR36842:SF1">
    <property type="entry name" value="PROTEIN TOLB"/>
    <property type="match status" value="1"/>
</dbReference>
<sequence>MNSMQKRHPIIYLLITLLIFVPVSYGALDLELTKGVTAAIPIAIMPFAGPSVLAPGDETIPQVIKNDLQNSGQFRVTGSGNLDQTAASLEQIDYSYWRKQKVNALVVGAINPLGMRRYRVAFTLINVFDSNNRLLSESFNVNAKELRNLAHHISDLIYQKLTGVRGVFSTKIAYVLVQASSENTAAKYTLEVADADGFNPQPLLVSDMPIMSPTWSPDGNKIAYVSFEGHRAAIYLQDLATGRRQRLSEAPGINGAPAFSPDGKQLALVLTKTGNPKIYILNLADGHLREITKGWSIDTEPAWSPDGKSLLFTSNRDGTPQIYNYSFADGSINRVTYRGDYNARPSFMPDGKSIIMMHRENGLFGIARQDLSTGQVQILSESGTDESPSLAPNGKMAIYAMEYGGRGVLAQVSIDGQIKLRLPARNGNVQEPAWSPYLGV</sequence>
<keyword evidence="5" id="KW-0131">Cell cycle</keyword>
<protein>
    <recommendedName>
        <fullName evidence="5">Tol-Pal system protein TolB</fullName>
    </recommendedName>
</protein>
<accession>A9KGT9</accession>
<dbReference type="SUPFAM" id="SSF69304">
    <property type="entry name" value="Tricorn protease N-terminal domain"/>
    <property type="match status" value="1"/>
</dbReference>
<evidence type="ECO:0000256" key="1">
    <source>
        <dbReference type="ARBA" id="ARBA00004418"/>
    </source>
</evidence>